<gene>
    <name evidence="1" type="ORF">NY014_06130</name>
</gene>
<dbReference type="Proteomes" id="UP001206788">
    <property type="component" value="Unassembled WGS sequence"/>
</dbReference>
<dbReference type="RefSeq" id="WP_259413678.1">
    <property type="nucleotide sequence ID" value="NZ_JANWGH010000001.1"/>
</dbReference>
<dbReference type="EMBL" id="JANWGH010000001">
    <property type="protein sequence ID" value="MCS5489998.1"/>
    <property type="molecule type" value="Genomic_DNA"/>
</dbReference>
<accession>A0ABT2G5D8</accession>
<proteinExistence type="predicted"/>
<organism evidence="1 2">
    <name type="scientific">Algoriphagus limi</name>
    <dbReference type="NCBI Taxonomy" id="2975273"/>
    <lineage>
        <taxon>Bacteria</taxon>
        <taxon>Pseudomonadati</taxon>
        <taxon>Bacteroidota</taxon>
        <taxon>Cytophagia</taxon>
        <taxon>Cytophagales</taxon>
        <taxon>Cyclobacteriaceae</taxon>
        <taxon>Algoriphagus</taxon>
    </lineage>
</organism>
<evidence type="ECO:0000313" key="2">
    <source>
        <dbReference type="Proteomes" id="UP001206788"/>
    </source>
</evidence>
<protein>
    <submittedName>
        <fullName evidence="1">Uncharacterized protein</fullName>
    </submittedName>
</protein>
<sequence>MKYRIILFLIIPFLWSCGDEPPAPDPVIPPGSSEVQIQAIQLSNYSESTDHQFEPEWNLIFKNMETKETQSLVFLPNRFPHQEKITLPFGKYSYAFESAETPEFSEFLPVRIQGEFELKTEKSDLNLSGIGLSEIIQINPNFSISAPQIVSPSEKTFYPVQEFFRLYTSSDQLLKIRVENPGSFDFLTLFQNASNSSSIRLYWPESEYIYDGGIRLNGDGFPLTMPSTPLAELDESQNETSGLAQFGGRLFAINDGDNPNRIYELDPETGEVLRSVLVENANNRDWESLAQSETHLFIGDFGNNQGTRQDLAIYRIPWQEVLNQETVQAEKISFRYPNQIDFSPRENHRFDCEAFLFWKGKLHLFTKNRKSEDSDHYTLPSEPGNYTTELIETIPVNKLVTGACIDPTSGKVILLGYKLPLQGFISLWEGMEGELLGENFRRIQIGEFPMGLTEGVILNPEGNVWISSERVGITNVVELKPQLSILGLEGIF</sequence>
<name>A0ABT2G5D8_9BACT</name>
<keyword evidence="2" id="KW-1185">Reference proteome</keyword>
<evidence type="ECO:0000313" key="1">
    <source>
        <dbReference type="EMBL" id="MCS5489998.1"/>
    </source>
</evidence>
<reference evidence="1 2" key="1">
    <citation type="submission" date="2022-08" db="EMBL/GenBank/DDBJ databases">
        <title>Algoriphagus sp. CAU 1643 isolated from mud.</title>
        <authorList>
            <person name="Kim W."/>
        </authorList>
    </citation>
    <scope>NUCLEOTIDE SEQUENCE [LARGE SCALE GENOMIC DNA]</scope>
    <source>
        <strain evidence="1 2">CAU 1643</strain>
    </source>
</reference>
<dbReference type="SUPFAM" id="SSF63825">
    <property type="entry name" value="YWTD domain"/>
    <property type="match status" value="1"/>
</dbReference>
<comment type="caution">
    <text evidence="1">The sequence shown here is derived from an EMBL/GenBank/DDBJ whole genome shotgun (WGS) entry which is preliminary data.</text>
</comment>